<gene>
    <name evidence="6" type="ORF">Esi_0175_0015</name>
</gene>
<evidence type="ECO:0000256" key="4">
    <source>
        <dbReference type="ARBA" id="ARBA00023163"/>
    </source>
</evidence>
<evidence type="ECO:0000256" key="2">
    <source>
        <dbReference type="ARBA" id="ARBA00010239"/>
    </source>
</evidence>
<dbReference type="PANTHER" id="PTHR10019">
    <property type="entry name" value="SNF5"/>
    <property type="match status" value="1"/>
</dbReference>
<dbReference type="Pfam" id="PF04855">
    <property type="entry name" value="SNF5"/>
    <property type="match status" value="2"/>
</dbReference>
<evidence type="ECO:0000313" key="6">
    <source>
        <dbReference type="EMBL" id="CBJ30110.1"/>
    </source>
</evidence>
<evidence type="ECO:0000256" key="5">
    <source>
        <dbReference type="ARBA" id="ARBA00023242"/>
    </source>
</evidence>
<evidence type="ECO:0000313" key="7">
    <source>
        <dbReference type="Proteomes" id="UP000002630"/>
    </source>
</evidence>
<dbReference type="EMBL" id="FN649741">
    <property type="protein sequence ID" value="CBJ30110.1"/>
    <property type="molecule type" value="Genomic_DNA"/>
</dbReference>
<keyword evidence="7" id="KW-1185">Reference proteome</keyword>
<protein>
    <submittedName>
        <fullName evidence="6">Uncharacterized protein</fullName>
    </submittedName>
</protein>
<sequence length="194" mass="21360">MITSSGYCGASVVCCNVDVEIGGVRFVDSVMWDIHQSSLSPLEFSRRTCAELGIGVSFVQPIAQSIGQQLIEYGRKNPMWAVEGTIAPAGENIQTVIIDVRFRSVIFRDRLQWDVNCPYNSPEQFARITVADLNLPQEMEPIIALTTHQQVSRFRMAAPSSTTNNEDAQFKDVEGPCVSSALNSSSLYEVKAPP</sequence>
<evidence type="ECO:0000256" key="1">
    <source>
        <dbReference type="ARBA" id="ARBA00004123"/>
    </source>
</evidence>
<dbReference type="InterPro" id="IPR006939">
    <property type="entry name" value="SNF5"/>
</dbReference>
<dbReference type="Proteomes" id="UP000002630">
    <property type="component" value="Linkage Group LG16"/>
</dbReference>
<dbReference type="STRING" id="2880.D7FN49"/>
<comment type="similarity">
    <text evidence="2">Belongs to the SNF5 family.</text>
</comment>
<reference evidence="6 7" key="1">
    <citation type="journal article" date="2010" name="Nature">
        <title>The Ectocarpus genome and the independent evolution of multicellularity in brown algae.</title>
        <authorList>
            <person name="Cock J.M."/>
            <person name="Sterck L."/>
            <person name="Rouze P."/>
            <person name="Scornet D."/>
            <person name="Allen A.E."/>
            <person name="Amoutzias G."/>
            <person name="Anthouard V."/>
            <person name="Artiguenave F."/>
            <person name="Aury J.M."/>
            <person name="Badger J.H."/>
            <person name="Beszteri B."/>
            <person name="Billiau K."/>
            <person name="Bonnet E."/>
            <person name="Bothwell J.H."/>
            <person name="Bowler C."/>
            <person name="Boyen C."/>
            <person name="Brownlee C."/>
            <person name="Carrano C.J."/>
            <person name="Charrier B."/>
            <person name="Cho G.Y."/>
            <person name="Coelho S.M."/>
            <person name="Collen J."/>
            <person name="Corre E."/>
            <person name="Da Silva C."/>
            <person name="Delage L."/>
            <person name="Delaroque N."/>
            <person name="Dittami S.M."/>
            <person name="Doulbeau S."/>
            <person name="Elias M."/>
            <person name="Farnham G."/>
            <person name="Gachon C.M."/>
            <person name="Gschloessl B."/>
            <person name="Heesch S."/>
            <person name="Jabbari K."/>
            <person name="Jubin C."/>
            <person name="Kawai H."/>
            <person name="Kimura K."/>
            <person name="Kloareg B."/>
            <person name="Kupper F.C."/>
            <person name="Lang D."/>
            <person name="Le Bail A."/>
            <person name="Leblanc C."/>
            <person name="Lerouge P."/>
            <person name="Lohr M."/>
            <person name="Lopez P.J."/>
            <person name="Martens C."/>
            <person name="Maumus F."/>
            <person name="Michel G."/>
            <person name="Miranda-Saavedra D."/>
            <person name="Morales J."/>
            <person name="Moreau H."/>
            <person name="Motomura T."/>
            <person name="Nagasato C."/>
            <person name="Napoli C.A."/>
            <person name="Nelson D.R."/>
            <person name="Nyvall-Collen P."/>
            <person name="Peters A.F."/>
            <person name="Pommier C."/>
            <person name="Potin P."/>
            <person name="Poulain J."/>
            <person name="Quesneville H."/>
            <person name="Read B."/>
            <person name="Rensing S.A."/>
            <person name="Ritter A."/>
            <person name="Rousvoal S."/>
            <person name="Samanta M."/>
            <person name="Samson G."/>
            <person name="Schroeder D.C."/>
            <person name="Segurens B."/>
            <person name="Strittmatter M."/>
            <person name="Tonon T."/>
            <person name="Tregear J.W."/>
            <person name="Valentin K."/>
            <person name="von Dassow P."/>
            <person name="Yamagishi T."/>
            <person name="Van de Peer Y."/>
            <person name="Wincker P."/>
        </authorList>
    </citation>
    <scope>NUCLEOTIDE SEQUENCE [LARGE SCALE GENOMIC DNA]</scope>
    <source>
        <strain evidence="7">Ec32 / CCAP1310/4</strain>
    </source>
</reference>
<accession>D7FN49</accession>
<keyword evidence="4" id="KW-0804">Transcription</keyword>
<dbReference type="AlphaFoldDB" id="D7FN49"/>
<dbReference type="EMBL" id="FN648255">
    <property type="protein sequence ID" value="CBJ30110.1"/>
    <property type="molecule type" value="Genomic_DNA"/>
</dbReference>
<comment type="subcellular location">
    <subcellularLocation>
        <location evidence="1">Nucleus</location>
    </subcellularLocation>
</comment>
<organism evidence="6 7">
    <name type="scientific">Ectocarpus siliculosus</name>
    <name type="common">Brown alga</name>
    <name type="synonym">Conferva siliculosa</name>
    <dbReference type="NCBI Taxonomy" id="2880"/>
    <lineage>
        <taxon>Eukaryota</taxon>
        <taxon>Sar</taxon>
        <taxon>Stramenopiles</taxon>
        <taxon>Ochrophyta</taxon>
        <taxon>PX clade</taxon>
        <taxon>Phaeophyceae</taxon>
        <taxon>Ectocarpales</taxon>
        <taxon>Ectocarpaceae</taxon>
        <taxon>Ectocarpus</taxon>
    </lineage>
</organism>
<dbReference type="OrthoDB" id="515064at2759"/>
<dbReference type="eggNOG" id="KOG1649">
    <property type="taxonomic scope" value="Eukaryota"/>
</dbReference>
<proteinExistence type="inferred from homology"/>
<dbReference type="InParanoid" id="D7FN49"/>
<dbReference type="GO" id="GO:0000228">
    <property type="term" value="C:nuclear chromosome"/>
    <property type="evidence" value="ECO:0007669"/>
    <property type="project" value="InterPro"/>
</dbReference>
<keyword evidence="3" id="KW-0805">Transcription regulation</keyword>
<dbReference type="GO" id="GO:0006338">
    <property type="term" value="P:chromatin remodeling"/>
    <property type="evidence" value="ECO:0007669"/>
    <property type="project" value="InterPro"/>
</dbReference>
<keyword evidence="5" id="KW-0539">Nucleus</keyword>
<name>D7FN49_ECTSI</name>
<evidence type="ECO:0000256" key="3">
    <source>
        <dbReference type="ARBA" id="ARBA00023015"/>
    </source>
</evidence>